<gene>
    <name evidence="3" type="ORF">GCM10010982_00020</name>
</gene>
<feature type="transmembrane region" description="Helical" evidence="1">
    <location>
        <begin position="145"/>
        <end position="168"/>
    </location>
</feature>
<name>A0A918DF02_9ALTE</name>
<keyword evidence="1" id="KW-1133">Transmembrane helix</keyword>
<keyword evidence="1" id="KW-0472">Membrane</keyword>
<sequence length="176" mass="18983">MKSIKKIFAGLGLIAAMTCNANAALITQDLIEVALDGSTGVIGSITINTDNALVDPVHGTGEVLSFVSFNFLGYDIPVDDSIFFQAIFDTNNIYAGIEFLDFDIDFSLPGWAFQGYFDAFDNPDFNYFTVFDSGSADLLFVNGLALGQASVVSEPATLAMFGLMLGLLGMRRKMQK</sequence>
<reference evidence="3" key="2">
    <citation type="submission" date="2020-09" db="EMBL/GenBank/DDBJ databases">
        <authorList>
            <person name="Sun Q."/>
            <person name="Zhou Y."/>
        </authorList>
    </citation>
    <scope>NUCLEOTIDE SEQUENCE</scope>
    <source>
        <strain evidence="3">CGMCC 1.7086</strain>
    </source>
</reference>
<feature type="signal peptide" evidence="2">
    <location>
        <begin position="1"/>
        <end position="23"/>
    </location>
</feature>
<evidence type="ECO:0000313" key="4">
    <source>
        <dbReference type="Proteomes" id="UP000606935"/>
    </source>
</evidence>
<accession>A0A918DF02</accession>
<dbReference type="Proteomes" id="UP000606935">
    <property type="component" value="Unassembled WGS sequence"/>
</dbReference>
<keyword evidence="1" id="KW-0812">Transmembrane</keyword>
<evidence type="ECO:0000256" key="2">
    <source>
        <dbReference type="SAM" id="SignalP"/>
    </source>
</evidence>
<keyword evidence="4" id="KW-1185">Reference proteome</keyword>
<evidence type="ECO:0000313" key="3">
    <source>
        <dbReference type="EMBL" id="GGO63301.1"/>
    </source>
</evidence>
<organism evidence="3 4">
    <name type="scientific">Bowmanella pacifica</name>
    <dbReference type="NCBI Taxonomy" id="502051"/>
    <lineage>
        <taxon>Bacteria</taxon>
        <taxon>Pseudomonadati</taxon>
        <taxon>Pseudomonadota</taxon>
        <taxon>Gammaproteobacteria</taxon>
        <taxon>Alteromonadales</taxon>
        <taxon>Alteromonadaceae</taxon>
        <taxon>Bowmanella</taxon>
    </lineage>
</organism>
<keyword evidence="2" id="KW-0732">Signal</keyword>
<feature type="chain" id="PRO_5037586850" description="PEP-CTERM protein-sorting domain-containing protein" evidence="2">
    <location>
        <begin position="24"/>
        <end position="176"/>
    </location>
</feature>
<dbReference type="EMBL" id="BMLS01000001">
    <property type="protein sequence ID" value="GGO63301.1"/>
    <property type="molecule type" value="Genomic_DNA"/>
</dbReference>
<proteinExistence type="predicted"/>
<evidence type="ECO:0000256" key="1">
    <source>
        <dbReference type="SAM" id="Phobius"/>
    </source>
</evidence>
<evidence type="ECO:0008006" key="5">
    <source>
        <dbReference type="Google" id="ProtNLM"/>
    </source>
</evidence>
<dbReference type="InterPro" id="IPR013424">
    <property type="entry name" value="Ice-binding_C"/>
</dbReference>
<comment type="caution">
    <text evidence="3">The sequence shown here is derived from an EMBL/GenBank/DDBJ whole genome shotgun (WGS) entry which is preliminary data.</text>
</comment>
<dbReference type="NCBIfam" id="TIGR02595">
    <property type="entry name" value="PEP_CTERM"/>
    <property type="match status" value="1"/>
</dbReference>
<dbReference type="RefSeq" id="WP_188688439.1">
    <property type="nucleotide sequence ID" value="NZ_BMLS01000001.1"/>
</dbReference>
<dbReference type="AlphaFoldDB" id="A0A918DF02"/>
<protein>
    <recommendedName>
        <fullName evidence="5">PEP-CTERM protein-sorting domain-containing protein</fullName>
    </recommendedName>
</protein>
<reference evidence="3" key="1">
    <citation type="journal article" date="2014" name="Int. J. Syst. Evol. Microbiol.">
        <title>Complete genome sequence of Corynebacterium casei LMG S-19264T (=DSM 44701T), isolated from a smear-ripened cheese.</title>
        <authorList>
            <consortium name="US DOE Joint Genome Institute (JGI-PGF)"/>
            <person name="Walter F."/>
            <person name="Albersmeier A."/>
            <person name="Kalinowski J."/>
            <person name="Ruckert C."/>
        </authorList>
    </citation>
    <scope>NUCLEOTIDE SEQUENCE</scope>
    <source>
        <strain evidence="3">CGMCC 1.7086</strain>
    </source>
</reference>